<name>A0A1M6R6R8_XYLRU</name>
<sequence length="372" mass="43243">MVHSDLKELFLALVRLGIGHQLVSSLTFQVSSEVDWVQLKARADQHGLSAVVLDGLNEVSKSNSQLSTLNSQLKLSWIGEVMQNYEQRYVQYENAIGSLAGWYNQHGYKMMVLKGYACCLDWPRPEHRPCGDIDIWLFGQQREADATLGSWFKVHDSEKKIDNSHHHHTVFEWQGFTVENHYDFLNVHHHKSNVELEAILKDLGKDASYFVEMKGEKVYLPSANLHALFLLRHSMSNFASTGFQLRQLLDWAFFVEKHGEEIDWEWLESQLEHFGMKKLYDVFNAICVDDLGFDVKLFPQVQFQPQLKKRVLNDILTPEFSEKESGGFLSRAVFKYRRWKANAWKHELCFNDSLWSAFWSGVWGHLMKPGMI</sequence>
<evidence type="ECO:0000313" key="2">
    <source>
        <dbReference type="Proteomes" id="UP000184130"/>
    </source>
</evidence>
<dbReference type="InterPro" id="IPR039498">
    <property type="entry name" value="NTP_transf_5"/>
</dbReference>
<dbReference type="Pfam" id="PF14907">
    <property type="entry name" value="NTP_transf_5"/>
    <property type="match status" value="1"/>
</dbReference>
<dbReference type="Proteomes" id="UP000184130">
    <property type="component" value="Unassembled WGS sequence"/>
</dbReference>
<proteinExistence type="predicted"/>
<dbReference type="OrthoDB" id="9812148at2"/>
<accession>A0A1M6R6R8</accession>
<protein>
    <submittedName>
        <fullName evidence="1">Uncharacterized nucleotidyltransferase</fullName>
    </submittedName>
</protein>
<evidence type="ECO:0000313" key="1">
    <source>
        <dbReference type="EMBL" id="SHK28165.1"/>
    </source>
</evidence>
<dbReference type="AlphaFoldDB" id="A0A1M6R6R8"/>
<gene>
    <name evidence="1" type="ORF">SAMN05216463_101111</name>
</gene>
<dbReference type="EMBL" id="FRBD01000001">
    <property type="protein sequence ID" value="SHK28165.1"/>
    <property type="molecule type" value="Genomic_DNA"/>
</dbReference>
<keyword evidence="1" id="KW-0808">Transferase</keyword>
<reference evidence="1 2" key="1">
    <citation type="submission" date="2016-11" db="EMBL/GenBank/DDBJ databases">
        <authorList>
            <person name="Jaros S."/>
            <person name="Januszkiewicz K."/>
            <person name="Wedrychowicz H."/>
        </authorList>
    </citation>
    <scope>NUCLEOTIDE SEQUENCE [LARGE SCALE GENOMIC DNA]</scope>
    <source>
        <strain evidence="1 2">KHT3</strain>
    </source>
</reference>
<organism evidence="1 2">
    <name type="scientific">Xylanibacter ruminicola</name>
    <name type="common">Prevotella ruminicola</name>
    <dbReference type="NCBI Taxonomy" id="839"/>
    <lineage>
        <taxon>Bacteria</taxon>
        <taxon>Pseudomonadati</taxon>
        <taxon>Bacteroidota</taxon>
        <taxon>Bacteroidia</taxon>
        <taxon>Bacteroidales</taxon>
        <taxon>Prevotellaceae</taxon>
        <taxon>Xylanibacter</taxon>
    </lineage>
</organism>
<dbReference type="GO" id="GO:0016740">
    <property type="term" value="F:transferase activity"/>
    <property type="evidence" value="ECO:0007669"/>
    <property type="project" value="UniProtKB-KW"/>
</dbReference>